<gene>
    <name evidence="1" type="ORF">LCGC14_2314970</name>
</gene>
<name>A0A0F9EX08_9ZZZZ</name>
<comment type="caution">
    <text evidence="1">The sequence shown here is derived from an EMBL/GenBank/DDBJ whole genome shotgun (WGS) entry which is preliminary data.</text>
</comment>
<reference evidence="1" key="1">
    <citation type="journal article" date="2015" name="Nature">
        <title>Complex archaea that bridge the gap between prokaryotes and eukaryotes.</title>
        <authorList>
            <person name="Spang A."/>
            <person name="Saw J.H."/>
            <person name="Jorgensen S.L."/>
            <person name="Zaremba-Niedzwiedzka K."/>
            <person name="Martijn J."/>
            <person name="Lind A.E."/>
            <person name="van Eijk R."/>
            <person name="Schleper C."/>
            <person name="Guy L."/>
            <person name="Ettema T.J."/>
        </authorList>
    </citation>
    <scope>NUCLEOTIDE SEQUENCE</scope>
</reference>
<evidence type="ECO:0000313" key="1">
    <source>
        <dbReference type="EMBL" id="KKL49495.1"/>
    </source>
</evidence>
<proteinExistence type="predicted"/>
<evidence type="ECO:0008006" key="2">
    <source>
        <dbReference type="Google" id="ProtNLM"/>
    </source>
</evidence>
<feature type="non-terminal residue" evidence="1">
    <location>
        <position position="1"/>
    </location>
</feature>
<protein>
    <recommendedName>
        <fullName evidence="2">Phage head morphogenesis domain-containing protein</fullName>
    </recommendedName>
</protein>
<organism evidence="1">
    <name type="scientific">marine sediment metagenome</name>
    <dbReference type="NCBI Taxonomy" id="412755"/>
    <lineage>
        <taxon>unclassified sequences</taxon>
        <taxon>metagenomes</taxon>
        <taxon>ecological metagenomes</taxon>
    </lineage>
</organism>
<dbReference type="AlphaFoldDB" id="A0A0F9EX08"/>
<sequence length="149" mass="16917">AKDLKAYVQSGRQAVAKRWGDLLSGNTEWLRRIRGDIDYNALRLIRSELYASLQSSSILSASVNPGATGWYNWIRQTTEDWNCACPGNEAGSPYTAQTVPGYAHSNCLCIIQPILRNREEFVKDLKAWSNGGSVDYIDDWYYNYYQYAA</sequence>
<accession>A0A0F9EX08</accession>
<dbReference type="EMBL" id="LAZR01032938">
    <property type="protein sequence ID" value="KKL49495.1"/>
    <property type="molecule type" value="Genomic_DNA"/>
</dbReference>